<protein>
    <submittedName>
        <fullName evidence="1">Nucleotidyltransferase</fullName>
    </submittedName>
</protein>
<dbReference type="Proteomes" id="UP000477750">
    <property type="component" value="Unassembled WGS sequence"/>
</dbReference>
<dbReference type="RefSeq" id="WP_153027327.1">
    <property type="nucleotide sequence ID" value="NZ_WIAO01000038.1"/>
</dbReference>
<evidence type="ECO:0000313" key="2">
    <source>
        <dbReference type="Proteomes" id="UP000477750"/>
    </source>
</evidence>
<comment type="caution">
    <text evidence="1">The sequence shown here is derived from an EMBL/GenBank/DDBJ whole genome shotgun (WGS) entry which is preliminary data.</text>
</comment>
<keyword evidence="1" id="KW-0808">Transferase</keyword>
<dbReference type="PANTHER" id="PTHR34817:SF1">
    <property type="entry name" value="NUCLEOTIDYLTRANSFERASE"/>
    <property type="match status" value="1"/>
</dbReference>
<dbReference type="PANTHER" id="PTHR34817">
    <property type="entry name" value="NUCLEOTIDYLTRANSFERASE"/>
    <property type="match status" value="1"/>
</dbReference>
<reference evidence="1 2" key="1">
    <citation type="submission" date="2019-10" db="EMBL/GenBank/DDBJ databases">
        <title>Glycomyces albidus sp. nov., a novel actinomycete isolated from rhizosphere soil of wheat (Triticum aestivum L.).</title>
        <authorList>
            <person name="Qian L."/>
        </authorList>
    </citation>
    <scope>NUCLEOTIDE SEQUENCE [LARGE SCALE GENOMIC DNA]</scope>
    <source>
        <strain evidence="1 2">NEAU-7082</strain>
    </source>
</reference>
<dbReference type="GO" id="GO:0016740">
    <property type="term" value="F:transferase activity"/>
    <property type="evidence" value="ECO:0007669"/>
    <property type="project" value="UniProtKB-KW"/>
</dbReference>
<name>A0A6L5GET6_9ACTN</name>
<keyword evidence="2" id="KW-1185">Reference proteome</keyword>
<sequence length="266" mass="29076">MHERLPHTEHGDAAIARGGEILRTEVGSGLHGIAIPGTDDHDEMGVFVEPPECVIGLAGPMDHYVWRTQPEGRRSGHGDTDLVMYSLRKFLKLAIAGNPTILLPLFAPADSVYTSTELGDELRDLGPALLSRRAVERFLGYLDGQTDRLLGRGQGSAPKRPELVERYGYDVKYASHALRLGLQGLEIAEHGRLTLPMPEADRRRVLHVKSGGVADLGEVLDDIRSVRARTVAVLESGATPLAAEPDVDRISAWSVGAHQRHWRTRG</sequence>
<dbReference type="AlphaFoldDB" id="A0A6L5GET6"/>
<organism evidence="1 2">
    <name type="scientific">Glycomyces albidus</name>
    <dbReference type="NCBI Taxonomy" id="2656774"/>
    <lineage>
        <taxon>Bacteria</taxon>
        <taxon>Bacillati</taxon>
        <taxon>Actinomycetota</taxon>
        <taxon>Actinomycetes</taxon>
        <taxon>Glycomycetales</taxon>
        <taxon>Glycomycetaceae</taxon>
        <taxon>Glycomyces</taxon>
    </lineage>
</organism>
<dbReference type="EMBL" id="WIAO01000038">
    <property type="protein sequence ID" value="MQM28220.1"/>
    <property type="molecule type" value="Genomic_DNA"/>
</dbReference>
<accession>A0A6L5GET6</accession>
<dbReference type="Pfam" id="PF10127">
    <property type="entry name" value="RlaP"/>
    <property type="match status" value="1"/>
</dbReference>
<proteinExistence type="predicted"/>
<gene>
    <name evidence="1" type="ORF">GFD30_22030</name>
</gene>
<dbReference type="InterPro" id="IPR018775">
    <property type="entry name" value="RlaP"/>
</dbReference>
<evidence type="ECO:0000313" key="1">
    <source>
        <dbReference type="EMBL" id="MQM28220.1"/>
    </source>
</evidence>